<protein>
    <recommendedName>
        <fullName evidence="1 4">Proteasome assembly chaperone 2</fullName>
    </recommendedName>
</protein>
<organism evidence="5 6">
    <name type="scientific">Limulus polyphemus</name>
    <name type="common">Atlantic horseshoe crab</name>
    <dbReference type="NCBI Taxonomy" id="6850"/>
    <lineage>
        <taxon>Eukaryota</taxon>
        <taxon>Metazoa</taxon>
        <taxon>Ecdysozoa</taxon>
        <taxon>Arthropoda</taxon>
        <taxon>Chelicerata</taxon>
        <taxon>Merostomata</taxon>
        <taxon>Xiphosura</taxon>
        <taxon>Limulidae</taxon>
        <taxon>Limulus</taxon>
    </lineage>
</organism>
<dbReference type="PIRSF" id="PIRSF010044">
    <property type="entry name" value="UCP010044"/>
    <property type="match status" value="1"/>
</dbReference>
<dbReference type="SUPFAM" id="SSF159659">
    <property type="entry name" value="Cgl1923-like"/>
    <property type="match status" value="1"/>
</dbReference>
<comment type="function">
    <text evidence="4">Chaperone protein which promotes assembly of the 20S proteasome as part of a heterodimer with PSMG1.</text>
</comment>
<reference evidence="6" key="1">
    <citation type="submission" date="2025-08" db="UniProtKB">
        <authorList>
            <consortium name="RefSeq"/>
        </authorList>
    </citation>
    <scope>IDENTIFICATION</scope>
    <source>
        <tissue evidence="6">Muscle</tissue>
    </source>
</reference>
<sequence>MYFTARFQQNLDWTDHTLILPAVAVGNVGQLTVDLLLSTLEVELVGRLHSTAFLPLVGPDPFHAEPKGIVTSCQVYHCLAHKLVIVQQRAPVAMNRRREFRTSLIQWIQEHHFKQVILLSSCFAHFRTDKDLLQIPLKFLCTPDLTESVGSYLHSSLGWRSLERRDPFTYNEDSAGVLHMPGSGITRSLFEECSTKKVHLVVLLLYCSEGDNVPDAFTMADQLNNWLQLISGSDSEKNKSWKVPVSWNLMFGNHPPKNIY</sequence>
<evidence type="ECO:0000313" key="5">
    <source>
        <dbReference type="Proteomes" id="UP000694941"/>
    </source>
</evidence>
<proteinExistence type="inferred from homology"/>
<dbReference type="GeneID" id="106466520"/>
<dbReference type="Pfam" id="PF09754">
    <property type="entry name" value="PAC2"/>
    <property type="match status" value="1"/>
</dbReference>
<evidence type="ECO:0000256" key="3">
    <source>
        <dbReference type="ARBA" id="ARBA00025745"/>
    </source>
</evidence>
<name>A0ABM1BHS7_LIMPO</name>
<dbReference type="InterPro" id="IPR016562">
    <property type="entry name" value="Proteasome_assmbl_chp_2_euk"/>
</dbReference>
<keyword evidence="2 4" id="KW-0143">Chaperone</keyword>
<evidence type="ECO:0000256" key="2">
    <source>
        <dbReference type="ARBA" id="ARBA00023186"/>
    </source>
</evidence>
<evidence type="ECO:0000256" key="1">
    <source>
        <dbReference type="ARBA" id="ARBA00019186"/>
    </source>
</evidence>
<dbReference type="InterPro" id="IPR038389">
    <property type="entry name" value="PSMG2_sf"/>
</dbReference>
<comment type="subunit">
    <text evidence="4">Forms a heterodimer with PSMG1.</text>
</comment>
<dbReference type="InterPro" id="IPR019151">
    <property type="entry name" value="Proteasome_assmbl_chaperone_2"/>
</dbReference>
<gene>
    <name evidence="6" type="primary">LOC106466520</name>
</gene>
<dbReference type="PANTHER" id="PTHR12970">
    <property type="entry name" value="PROTEASOME ASSEMBLY CHAPERONE 2"/>
    <property type="match status" value="1"/>
</dbReference>
<comment type="similarity">
    <text evidence="3 4">Belongs to the PSMG2 family.</text>
</comment>
<evidence type="ECO:0000256" key="4">
    <source>
        <dbReference type="PIRNR" id="PIRNR010044"/>
    </source>
</evidence>
<accession>A0ABM1BHS7</accession>
<keyword evidence="5" id="KW-1185">Reference proteome</keyword>
<dbReference type="Proteomes" id="UP000694941">
    <property type="component" value="Unplaced"/>
</dbReference>
<dbReference type="RefSeq" id="XP_013782265.1">
    <property type="nucleotide sequence ID" value="XM_013926811.2"/>
</dbReference>
<dbReference type="Gene3D" id="3.40.50.10900">
    <property type="entry name" value="PAC-like subunit"/>
    <property type="match status" value="2"/>
</dbReference>
<evidence type="ECO:0000313" key="6">
    <source>
        <dbReference type="RefSeq" id="XP_013782265.1"/>
    </source>
</evidence>
<dbReference type="PANTHER" id="PTHR12970:SF1">
    <property type="entry name" value="PROTEASOME ASSEMBLY CHAPERONE 2"/>
    <property type="match status" value="1"/>
</dbReference>